<protein>
    <recommendedName>
        <fullName evidence="8">MAPEG family protein</fullName>
    </recommendedName>
</protein>
<evidence type="ECO:0008006" key="8">
    <source>
        <dbReference type="Google" id="ProtNLM"/>
    </source>
</evidence>
<feature type="transmembrane region" description="Helical" evidence="5">
    <location>
        <begin position="6"/>
        <end position="25"/>
    </location>
</feature>
<sequence>MHAEILKPVAILILWSLVMLAWTVVTRMPAMRKAGIDITKLVGGRGHQLDGRLPDRSLWAGHNYVHLMEQPTLFYAAALAIAILGGGGRYAALAAWAYVVLRIVHSFVQTLYNRVIVRFVLFALSTTALVALSVRAVTLAFA</sequence>
<evidence type="ECO:0000256" key="4">
    <source>
        <dbReference type="ARBA" id="ARBA00023136"/>
    </source>
</evidence>
<proteinExistence type="predicted"/>
<evidence type="ECO:0000256" key="2">
    <source>
        <dbReference type="ARBA" id="ARBA00022692"/>
    </source>
</evidence>
<evidence type="ECO:0000313" key="6">
    <source>
        <dbReference type="EMBL" id="NIJ06812.1"/>
    </source>
</evidence>
<evidence type="ECO:0000256" key="3">
    <source>
        <dbReference type="ARBA" id="ARBA00022989"/>
    </source>
</evidence>
<dbReference type="RefSeq" id="WP_167071484.1">
    <property type="nucleotide sequence ID" value="NZ_JAAOZC010000001.1"/>
</dbReference>
<dbReference type="Proteomes" id="UP000727456">
    <property type="component" value="Unassembled WGS sequence"/>
</dbReference>
<comment type="caution">
    <text evidence="6">The sequence shown here is derived from an EMBL/GenBank/DDBJ whole genome shotgun (WGS) entry which is preliminary data.</text>
</comment>
<comment type="subcellular location">
    <subcellularLocation>
        <location evidence="1">Membrane</location>
    </subcellularLocation>
</comment>
<organism evidence="6 7">
    <name type="scientific">Sphingomonas vulcanisoli</name>
    <dbReference type="NCBI Taxonomy" id="1658060"/>
    <lineage>
        <taxon>Bacteria</taxon>
        <taxon>Pseudomonadati</taxon>
        <taxon>Pseudomonadota</taxon>
        <taxon>Alphaproteobacteria</taxon>
        <taxon>Sphingomonadales</taxon>
        <taxon>Sphingomonadaceae</taxon>
        <taxon>Sphingomonas</taxon>
    </lineage>
</organism>
<dbReference type="InterPro" id="IPR023352">
    <property type="entry name" value="MAPEG-like_dom_sf"/>
</dbReference>
<dbReference type="EMBL" id="JAAOZC010000001">
    <property type="protein sequence ID" value="NIJ06812.1"/>
    <property type="molecule type" value="Genomic_DNA"/>
</dbReference>
<keyword evidence="4 5" id="KW-0472">Membrane</keyword>
<accession>A0ABX0TMS1</accession>
<dbReference type="Pfam" id="PF01124">
    <property type="entry name" value="MAPEG"/>
    <property type="match status" value="1"/>
</dbReference>
<dbReference type="Gene3D" id="1.20.120.550">
    <property type="entry name" value="Membrane associated eicosanoid/glutathione metabolism-like domain"/>
    <property type="match status" value="1"/>
</dbReference>
<feature type="transmembrane region" description="Helical" evidence="5">
    <location>
        <begin position="73"/>
        <end position="99"/>
    </location>
</feature>
<gene>
    <name evidence="6" type="ORF">FHS31_000394</name>
</gene>
<keyword evidence="2 5" id="KW-0812">Transmembrane</keyword>
<dbReference type="SUPFAM" id="SSF161084">
    <property type="entry name" value="MAPEG domain-like"/>
    <property type="match status" value="1"/>
</dbReference>
<dbReference type="InterPro" id="IPR001129">
    <property type="entry name" value="Membr-assoc_MAPEG"/>
</dbReference>
<evidence type="ECO:0000256" key="1">
    <source>
        <dbReference type="ARBA" id="ARBA00004370"/>
    </source>
</evidence>
<evidence type="ECO:0000313" key="7">
    <source>
        <dbReference type="Proteomes" id="UP000727456"/>
    </source>
</evidence>
<keyword evidence="7" id="KW-1185">Reference proteome</keyword>
<keyword evidence="3 5" id="KW-1133">Transmembrane helix</keyword>
<feature type="transmembrane region" description="Helical" evidence="5">
    <location>
        <begin position="119"/>
        <end position="141"/>
    </location>
</feature>
<name>A0ABX0TMS1_9SPHN</name>
<evidence type="ECO:0000256" key="5">
    <source>
        <dbReference type="SAM" id="Phobius"/>
    </source>
</evidence>
<reference evidence="6 7" key="1">
    <citation type="submission" date="2020-03" db="EMBL/GenBank/DDBJ databases">
        <title>Genomic Encyclopedia of Type Strains, Phase III (KMG-III): the genomes of soil and plant-associated and newly described type strains.</title>
        <authorList>
            <person name="Whitman W."/>
        </authorList>
    </citation>
    <scope>NUCLEOTIDE SEQUENCE [LARGE SCALE GENOMIC DNA]</scope>
    <source>
        <strain evidence="6 7">CECT 8804</strain>
    </source>
</reference>